<protein>
    <submittedName>
        <fullName evidence="2">Uncharacterized protein</fullName>
    </submittedName>
</protein>
<dbReference type="AlphaFoldDB" id="A0A2N9L429"/>
<evidence type="ECO:0000256" key="1">
    <source>
        <dbReference type="SAM" id="Phobius"/>
    </source>
</evidence>
<accession>A0A2N9L429</accession>
<dbReference type="Proteomes" id="UP000239735">
    <property type="component" value="Unassembled WGS sequence"/>
</dbReference>
<organism evidence="2 3">
    <name type="scientific">Candidatus Sulfuritelmatomonas gaucii</name>
    <dbReference type="NCBI Taxonomy" id="2043161"/>
    <lineage>
        <taxon>Bacteria</taxon>
        <taxon>Pseudomonadati</taxon>
        <taxon>Acidobacteriota</taxon>
        <taxon>Terriglobia</taxon>
        <taxon>Terriglobales</taxon>
        <taxon>Acidobacteriaceae</taxon>
        <taxon>Candidatus Sulfuritelmatomonas</taxon>
    </lineage>
</organism>
<dbReference type="EMBL" id="OKRB01000031">
    <property type="protein sequence ID" value="SPE18048.1"/>
    <property type="molecule type" value="Genomic_DNA"/>
</dbReference>
<keyword evidence="1" id="KW-0812">Transmembrane</keyword>
<keyword evidence="1" id="KW-0472">Membrane</keyword>
<feature type="transmembrane region" description="Helical" evidence="1">
    <location>
        <begin position="12"/>
        <end position="33"/>
    </location>
</feature>
<evidence type="ECO:0000313" key="3">
    <source>
        <dbReference type="Proteomes" id="UP000239735"/>
    </source>
</evidence>
<gene>
    <name evidence="2" type="ORF">SBA5_1260004</name>
</gene>
<proteinExistence type="predicted"/>
<reference evidence="3" key="1">
    <citation type="submission" date="2018-02" db="EMBL/GenBank/DDBJ databases">
        <authorList>
            <person name="Hausmann B."/>
        </authorList>
    </citation>
    <scope>NUCLEOTIDE SEQUENCE [LARGE SCALE GENOMIC DNA]</scope>
    <source>
        <strain evidence="3">Peat soil MAG SbA5</strain>
    </source>
</reference>
<evidence type="ECO:0000313" key="2">
    <source>
        <dbReference type="EMBL" id="SPE18048.1"/>
    </source>
</evidence>
<sequence>MIQATPDSDYISIASLLVAIVSFIASLVSAAIANGARKDAERIAESAHDEWAQQKWFDLYFSANSAYDAMEKLQADSIVQKSGIINIHGGNYPDRANEVIRQFREIQAMAMVFPKCAPIGTLCAATSGFVDDPGEMLSKQRLKNLMDAMNEIREKALVNTSVLNRVIK</sequence>
<name>A0A2N9L429_9BACT</name>
<keyword evidence="1" id="KW-1133">Transmembrane helix</keyword>